<dbReference type="EMBL" id="GGEC01032348">
    <property type="protein sequence ID" value="MBX12832.1"/>
    <property type="molecule type" value="Transcribed_RNA"/>
</dbReference>
<organism evidence="1">
    <name type="scientific">Rhizophora mucronata</name>
    <name type="common">Asiatic mangrove</name>
    <dbReference type="NCBI Taxonomy" id="61149"/>
    <lineage>
        <taxon>Eukaryota</taxon>
        <taxon>Viridiplantae</taxon>
        <taxon>Streptophyta</taxon>
        <taxon>Embryophyta</taxon>
        <taxon>Tracheophyta</taxon>
        <taxon>Spermatophyta</taxon>
        <taxon>Magnoliopsida</taxon>
        <taxon>eudicotyledons</taxon>
        <taxon>Gunneridae</taxon>
        <taxon>Pentapetalae</taxon>
        <taxon>rosids</taxon>
        <taxon>fabids</taxon>
        <taxon>Malpighiales</taxon>
        <taxon>Rhizophoraceae</taxon>
        <taxon>Rhizophora</taxon>
    </lineage>
</organism>
<dbReference type="AlphaFoldDB" id="A0A2P2L4D1"/>
<reference evidence="1" key="1">
    <citation type="submission" date="2018-02" db="EMBL/GenBank/DDBJ databases">
        <title>Rhizophora mucronata_Transcriptome.</title>
        <authorList>
            <person name="Meera S.P."/>
            <person name="Sreeshan A."/>
            <person name="Augustine A."/>
        </authorList>
    </citation>
    <scope>NUCLEOTIDE SEQUENCE</scope>
    <source>
        <tissue evidence="1">Leaf</tissue>
    </source>
</reference>
<evidence type="ECO:0000313" key="1">
    <source>
        <dbReference type="EMBL" id="MBX12832.1"/>
    </source>
</evidence>
<name>A0A2P2L4D1_RHIMU</name>
<protein>
    <submittedName>
        <fullName evidence="1">Uncharacterized protein</fullName>
    </submittedName>
</protein>
<accession>A0A2P2L4D1</accession>
<proteinExistence type="predicted"/>
<sequence>MLNYYQCPQPLNIIPLNLQSFCLLCSDSSSIH</sequence>